<sequence length="287" mass="31685">MDLDVFVRPHGQTNLNALVFAMEAHIAWRSKRTGPCVLFSHSRTSGGPPFCFVFCFLAQNHPFPLRIEPIIMAPITVRKAKKSSSKFKSSKNTEVNQTPIPKRVTKGFRVPFDHHEWTRLVQAWDSSGESGRPTKSTRIALAADFGRCLKQVNNFYTNRRQDVTNLKRDLGREVTEEEVDSLLWAKYKGTVEERQEAKQKGPSICASSGSSSKSSSPAPSLITSEYSSGDGANSESSVESVSSVDPFSTKSSYSQWLATITPAMAALLMVVDEKLAELELSKGANSF</sequence>
<dbReference type="AlphaFoldDB" id="L8WWU1"/>
<dbReference type="HOGENOM" id="CLU_084559_0_0_1"/>
<evidence type="ECO:0000313" key="3">
    <source>
        <dbReference type="Proteomes" id="UP000011668"/>
    </source>
</evidence>
<keyword evidence="3" id="KW-1185">Reference proteome</keyword>
<dbReference type="SUPFAM" id="SSF46689">
    <property type="entry name" value="Homeodomain-like"/>
    <property type="match status" value="1"/>
</dbReference>
<organism evidence="2 3">
    <name type="scientific">Thanatephorus cucumeris (strain AG1-IA)</name>
    <name type="common">Rice sheath blight fungus</name>
    <name type="synonym">Rhizoctonia solani</name>
    <dbReference type="NCBI Taxonomy" id="983506"/>
    <lineage>
        <taxon>Eukaryota</taxon>
        <taxon>Fungi</taxon>
        <taxon>Dikarya</taxon>
        <taxon>Basidiomycota</taxon>
        <taxon>Agaricomycotina</taxon>
        <taxon>Agaricomycetes</taxon>
        <taxon>Cantharellales</taxon>
        <taxon>Ceratobasidiaceae</taxon>
        <taxon>Rhizoctonia</taxon>
        <taxon>Rhizoctonia solani AG-1</taxon>
    </lineage>
</organism>
<dbReference type="OrthoDB" id="3219473at2759"/>
<feature type="region of interest" description="Disordered" evidence="1">
    <location>
        <begin position="194"/>
        <end position="246"/>
    </location>
</feature>
<feature type="compositionally biased region" description="Low complexity" evidence="1">
    <location>
        <begin position="234"/>
        <end position="244"/>
    </location>
</feature>
<feature type="compositionally biased region" description="Low complexity" evidence="1">
    <location>
        <begin position="200"/>
        <end position="220"/>
    </location>
</feature>
<evidence type="ECO:0000313" key="2">
    <source>
        <dbReference type="EMBL" id="ELU42566.1"/>
    </source>
</evidence>
<dbReference type="Proteomes" id="UP000011668">
    <property type="component" value="Unassembled WGS sequence"/>
</dbReference>
<protein>
    <submittedName>
        <fullName evidence="2">Uncharacterized protein</fullName>
    </submittedName>
</protein>
<gene>
    <name evidence="2" type="ORF">AG1IA_03408</name>
</gene>
<feature type="compositionally biased region" description="Polar residues" evidence="1">
    <location>
        <begin position="221"/>
        <end position="233"/>
    </location>
</feature>
<proteinExistence type="predicted"/>
<dbReference type="InterPro" id="IPR009057">
    <property type="entry name" value="Homeodomain-like_sf"/>
</dbReference>
<name>L8WWU1_THACA</name>
<accession>L8WWU1</accession>
<evidence type="ECO:0000256" key="1">
    <source>
        <dbReference type="SAM" id="MobiDB-lite"/>
    </source>
</evidence>
<reference evidence="2 3" key="1">
    <citation type="journal article" date="2013" name="Nat. Commun.">
        <title>The evolution and pathogenic mechanisms of the rice sheath blight pathogen.</title>
        <authorList>
            <person name="Zheng A."/>
            <person name="Lin R."/>
            <person name="Xu L."/>
            <person name="Qin P."/>
            <person name="Tang C."/>
            <person name="Ai P."/>
            <person name="Zhang D."/>
            <person name="Liu Y."/>
            <person name="Sun Z."/>
            <person name="Feng H."/>
            <person name="Wang Y."/>
            <person name="Chen Y."/>
            <person name="Liang X."/>
            <person name="Fu R."/>
            <person name="Li Q."/>
            <person name="Zhang J."/>
            <person name="Yu X."/>
            <person name="Xie Z."/>
            <person name="Ding L."/>
            <person name="Guan P."/>
            <person name="Tang J."/>
            <person name="Liang Y."/>
            <person name="Wang S."/>
            <person name="Deng Q."/>
            <person name="Li S."/>
            <person name="Zhu J."/>
            <person name="Wang L."/>
            <person name="Liu H."/>
            <person name="Li P."/>
        </authorList>
    </citation>
    <scope>NUCLEOTIDE SEQUENCE [LARGE SCALE GENOMIC DNA]</scope>
    <source>
        <strain evidence="3">AG-1 IA</strain>
    </source>
</reference>
<comment type="caution">
    <text evidence="2">The sequence shown here is derived from an EMBL/GenBank/DDBJ whole genome shotgun (WGS) entry which is preliminary data.</text>
</comment>
<dbReference type="EMBL" id="AFRT01000790">
    <property type="protein sequence ID" value="ELU42566.1"/>
    <property type="molecule type" value="Genomic_DNA"/>
</dbReference>